<dbReference type="AlphaFoldDB" id="H8Z9B6"/>
<reference evidence="8" key="1">
    <citation type="submission" date="2011-03" db="EMBL/GenBank/DDBJ databases">
        <title>The Genome Sequence of Nematocida sp1 strain ERTm2.</title>
        <authorList>
            <consortium name="The Broad Institute Genome Sequencing Platform"/>
            <consortium name="The Broad Institute Genome Sequencing Center for Infectious Disease"/>
            <person name="Cuomo C."/>
            <person name="Troemel E."/>
            <person name="Young S.K."/>
            <person name="Zeng Q."/>
            <person name="Gargeya S."/>
            <person name="Fitzgerald M."/>
            <person name="Haas B."/>
            <person name="Abouelleil A."/>
            <person name="Alvarado L."/>
            <person name="Arachchi H.M."/>
            <person name="Berlin A."/>
            <person name="Brown A."/>
            <person name="Chapman S.B."/>
            <person name="Chen Z."/>
            <person name="Dunbar C."/>
            <person name="Freedman E."/>
            <person name="Gearin G."/>
            <person name="Gellesch M."/>
            <person name="Goldberg J."/>
            <person name="Griggs A."/>
            <person name="Gujja S."/>
            <person name="Heilman E.R."/>
            <person name="Heiman D."/>
            <person name="Howarth C."/>
            <person name="Larson L."/>
            <person name="Lui A."/>
            <person name="MacDonald P.J.P."/>
            <person name="Mehta T."/>
            <person name="Montmayeur A."/>
            <person name="Murphy C."/>
            <person name="Neiman D."/>
            <person name="Pearson M."/>
            <person name="Priest M."/>
            <person name="Roberts A."/>
            <person name="Saif S."/>
            <person name="Shea T."/>
            <person name="Shenoy N."/>
            <person name="Sisk P."/>
            <person name="Stolte C."/>
            <person name="Sykes S."/>
            <person name="White J."/>
            <person name="Yandava C."/>
            <person name="Wortman J."/>
            <person name="Nusbaum C."/>
            <person name="Birren B."/>
        </authorList>
    </citation>
    <scope>NUCLEOTIDE SEQUENCE</scope>
    <source>
        <strain evidence="8">ERTm2</strain>
    </source>
</reference>
<organism evidence="8">
    <name type="scientific">Nematocida ausubeli (strain ATCC PRA-371 / ERTm2)</name>
    <name type="common">Nematode killer fungus</name>
    <dbReference type="NCBI Taxonomy" id="1913371"/>
    <lineage>
        <taxon>Eukaryota</taxon>
        <taxon>Fungi</taxon>
        <taxon>Fungi incertae sedis</taxon>
        <taxon>Microsporidia</taxon>
        <taxon>Nematocida</taxon>
    </lineage>
</organism>
<dbReference type="CDD" id="cd00071">
    <property type="entry name" value="GMPK"/>
    <property type="match status" value="1"/>
</dbReference>
<dbReference type="STRING" id="944018.H8Z9B6"/>
<dbReference type="FunFam" id="3.30.63.10:FF:000002">
    <property type="entry name" value="Guanylate kinase 1"/>
    <property type="match status" value="1"/>
</dbReference>
<keyword evidence="3" id="KW-0808">Transferase</keyword>
<evidence type="ECO:0000259" key="7">
    <source>
        <dbReference type="PROSITE" id="PS50052"/>
    </source>
</evidence>
<keyword evidence="6" id="KW-0067">ATP-binding</keyword>
<evidence type="ECO:0000256" key="1">
    <source>
        <dbReference type="ARBA" id="ARBA00005790"/>
    </source>
</evidence>
<dbReference type="InterPro" id="IPR008145">
    <property type="entry name" value="GK/Ca_channel_bsu"/>
</dbReference>
<evidence type="ECO:0000256" key="3">
    <source>
        <dbReference type="ARBA" id="ARBA00022679"/>
    </source>
</evidence>
<dbReference type="InterPro" id="IPR020590">
    <property type="entry name" value="Guanylate_kinase_CS"/>
</dbReference>
<accession>H8Z9B6</accession>
<gene>
    <name evidence="8" type="ORF">NERG_00187</name>
</gene>
<dbReference type="NCBIfam" id="TIGR03263">
    <property type="entry name" value="guanyl_kin"/>
    <property type="match status" value="1"/>
</dbReference>
<evidence type="ECO:0000256" key="6">
    <source>
        <dbReference type="ARBA" id="ARBA00022840"/>
    </source>
</evidence>
<dbReference type="HOGENOM" id="CLU_001715_0_4_1"/>
<dbReference type="SMART" id="SM00072">
    <property type="entry name" value="GuKc"/>
    <property type="match status" value="1"/>
</dbReference>
<dbReference type="SUPFAM" id="SSF52540">
    <property type="entry name" value="P-loop containing nucleoside triphosphate hydrolases"/>
    <property type="match status" value="1"/>
</dbReference>
<evidence type="ECO:0000313" key="8">
    <source>
        <dbReference type="EMBL" id="EHY66547.1"/>
    </source>
</evidence>
<dbReference type="Pfam" id="PF00625">
    <property type="entry name" value="Guanylate_kin"/>
    <property type="match status" value="1"/>
</dbReference>
<dbReference type="GO" id="GO:0004385">
    <property type="term" value="F:GMP kinase activity"/>
    <property type="evidence" value="ECO:0007669"/>
    <property type="project" value="UniProtKB-EC"/>
</dbReference>
<dbReference type="InterPro" id="IPR008144">
    <property type="entry name" value="Guanylate_kin-like_dom"/>
</dbReference>
<comment type="similarity">
    <text evidence="1">Belongs to the guanylate kinase family.</text>
</comment>
<evidence type="ECO:0000256" key="2">
    <source>
        <dbReference type="ARBA" id="ARBA00012961"/>
    </source>
</evidence>
<evidence type="ECO:0000256" key="5">
    <source>
        <dbReference type="ARBA" id="ARBA00022777"/>
    </source>
</evidence>
<evidence type="ECO:0000256" key="4">
    <source>
        <dbReference type="ARBA" id="ARBA00022741"/>
    </source>
</evidence>
<dbReference type="InterPro" id="IPR027417">
    <property type="entry name" value="P-loop_NTPase"/>
</dbReference>
<dbReference type="PANTHER" id="PTHR23117">
    <property type="entry name" value="GUANYLATE KINASE-RELATED"/>
    <property type="match status" value="1"/>
</dbReference>
<dbReference type="GO" id="GO:0005829">
    <property type="term" value="C:cytosol"/>
    <property type="evidence" value="ECO:0007669"/>
    <property type="project" value="TreeGrafter"/>
</dbReference>
<feature type="domain" description="Guanylate kinase-like" evidence="7">
    <location>
        <begin position="5"/>
        <end position="183"/>
    </location>
</feature>
<dbReference type="EMBL" id="JH604633">
    <property type="protein sequence ID" value="EHY66547.1"/>
    <property type="molecule type" value="Genomic_DNA"/>
</dbReference>
<dbReference type="InterPro" id="IPR017665">
    <property type="entry name" value="Guanylate_kinase"/>
</dbReference>
<keyword evidence="5" id="KW-0418">Kinase</keyword>
<dbReference type="EC" id="2.7.4.8" evidence="2"/>
<keyword evidence="4" id="KW-0547">Nucleotide-binding</keyword>
<dbReference type="Gene3D" id="3.40.50.300">
    <property type="entry name" value="P-loop containing nucleotide triphosphate hydrolases"/>
    <property type="match status" value="1"/>
</dbReference>
<dbReference type="GO" id="GO:0005524">
    <property type="term" value="F:ATP binding"/>
    <property type="evidence" value="ECO:0007669"/>
    <property type="project" value="UniProtKB-KW"/>
</dbReference>
<protein>
    <recommendedName>
        <fullName evidence="2">guanylate kinase</fullName>
        <ecNumber evidence="2">2.7.4.8</ecNumber>
    </recommendedName>
</protein>
<name>H8Z9B6_NEMA1</name>
<dbReference type="PROSITE" id="PS50052">
    <property type="entry name" value="GUANYLATE_KINASE_2"/>
    <property type="match status" value="1"/>
</dbReference>
<sequence length="189" mass="21868">MQPQFNTLVIAGASGSGKSTIVRHLLHRYPHKFTISVSYTTRTPRENERDGKDYFFITRDKFMEKVKNNEFIEYAEYAENYYGTGIEYKTPQPGKILLLEIEKKGVKSIKESGINAVYVFIYAPMSILHERISQRAIITQDELSKRLMKAKEENFYGHSSEFDKLINNNLLDSAIKEMEAFIKSVFGFV</sequence>
<proteinExistence type="inferred from homology"/>
<dbReference type="Proteomes" id="UP000005622">
    <property type="component" value="Unassembled WGS sequence"/>
</dbReference>
<dbReference type="PROSITE" id="PS00856">
    <property type="entry name" value="GUANYLATE_KINASE_1"/>
    <property type="match status" value="1"/>
</dbReference>
<dbReference type="PANTHER" id="PTHR23117:SF13">
    <property type="entry name" value="GUANYLATE KINASE"/>
    <property type="match status" value="1"/>
</dbReference>